<organism evidence="1">
    <name type="scientific">hydrothermal vent metagenome</name>
    <dbReference type="NCBI Taxonomy" id="652676"/>
    <lineage>
        <taxon>unclassified sequences</taxon>
        <taxon>metagenomes</taxon>
        <taxon>ecological metagenomes</taxon>
    </lineage>
</organism>
<gene>
    <name evidence="1" type="ORF">MGWOODY_Clf2899</name>
</gene>
<name>A0A160V8T3_9ZZZZ</name>
<reference evidence="1" key="1">
    <citation type="submission" date="2015-10" db="EMBL/GenBank/DDBJ databases">
        <authorList>
            <person name="Gilbert D.G."/>
        </authorList>
    </citation>
    <scope>NUCLEOTIDE SEQUENCE</scope>
</reference>
<sequence length="95" mass="10376">MAAWTSGSENFRPMRRFTENKVFSGLVTACRLATWPTYRSPVFSFTAITEGVVLAPSAFSTIIGSPASITAATELVVPRSMPRTLAIRVLLHLVF</sequence>
<dbReference type="EMBL" id="FAXA01000238">
    <property type="protein sequence ID" value="CUV02349.1"/>
    <property type="molecule type" value="Genomic_DNA"/>
</dbReference>
<dbReference type="AlphaFoldDB" id="A0A160V8T3"/>
<proteinExistence type="predicted"/>
<evidence type="ECO:0000313" key="1">
    <source>
        <dbReference type="EMBL" id="CUV02349.1"/>
    </source>
</evidence>
<protein>
    <submittedName>
        <fullName evidence="1">Uncharacterized protein</fullName>
    </submittedName>
</protein>
<accession>A0A160V8T3</accession>